<evidence type="ECO:0000313" key="3">
    <source>
        <dbReference type="Proteomes" id="UP001219525"/>
    </source>
</evidence>
<keyword evidence="3" id="KW-1185">Reference proteome</keyword>
<dbReference type="Proteomes" id="UP001219525">
    <property type="component" value="Unassembled WGS sequence"/>
</dbReference>
<accession>A0AAD6UWC0</accession>
<evidence type="ECO:0000313" key="2">
    <source>
        <dbReference type="EMBL" id="KAJ7193948.1"/>
    </source>
</evidence>
<protein>
    <submittedName>
        <fullName evidence="2">Uncharacterized protein</fullName>
    </submittedName>
</protein>
<proteinExistence type="predicted"/>
<evidence type="ECO:0000256" key="1">
    <source>
        <dbReference type="SAM" id="MobiDB-lite"/>
    </source>
</evidence>
<name>A0AAD6UWC0_9AGAR</name>
<reference evidence="2" key="1">
    <citation type="submission" date="2023-03" db="EMBL/GenBank/DDBJ databases">
        <title>Massive genome expansion in bonnet fungi (Mycena s.s.) driven by repeated elements and novel gene families across ecological guilds.</title>
        <authorList>
            <consortium name="Lawrence Berkeley National Laboratory"/>
            <person name="Harder C.B."/>
            <person name="Miyauchi S."/>
            <person name="Viragh M."/>
            <person name="Kuo A."/>
            <person name="Thoen E."/>
            <person name="Andreopoulos B."/>
            <person name="Lu D."/>
            <person name="Skrede I."/>
            <person name="Drula E."/>
            <person name="Henrissat B."/>
            <person name="Morin E."/>
            <person name="Kohler A."/>
            <person name="Barry K."/>
            <person name="LaButti K."/>
            <person name="Morin E."/>
            <person name="Salamov A."/>
            <person name="Lipzen A."/>
            <person name="Mereny Z."/>
            <person name="Hegedus B."/>
            <person name="Baldrian P."/>
            <person name="Stursova M."/>
            <person name="Weitz H."/>
            <person name="Taylor A."/>
            <person name="Grigoriev I.V."/>
            <person name="Nagy L.G."/>
            <person name="Martin F."/>
            <person name="Kauserud H."/>
        </authorList>
    </citation>
    <scope>NUCLEOTIDE SEQUENCE</scope>
    <source>
        <strain evidence="2">9144</strain>
    </source>
</reference>
<feature type="region of interest" description="Disordered" evidence="1">
    <location>
        <begin position="26"/>
        <end position="55"/>
    </location>
</feature>
<feature type="compositionally biased region" description="Basic and acidic residues" evidence="1">
    <location>
        <begin position="40"/>
        <end position="53"/>
    </location>
</feature>
<comment type="caution">
    <text evidence="2">The sequence shown here is derived from an EMBL/GenBank/DDBJ whole genome shotgun (WGS) entry which is preliminary data.</text>
</comment>
<sequence length="442" mass="48653">MPSEPFDPLPPLLSEDEDDTLRWLGCKAIDNTSNDTTTSNDDHDDRKDDEPPRKKQKFSNNAWYLIVPNPIKNLLAAPAGGRGAKEKCGYGHEVLRLLLMGCPERECFLPPVFTPSSMIPARQSSSERSKTLPPSSFAYIHYTIYRILDRIVAPKYTCHKFRFHLSSTWTIASRRTTLVKASAEARCSPEFSVACGRPREQSPPGLARRPSRLTLIGYAICQTFVAMMPGDWKNVAGNKELYDDSPVWAKQTLEFLTTKVFEGSSGPEPETPLTKPTPTAALQTIISTKWQSSLTASVRSQTPVLVVLERPEPPPLEAMLASICARCVMRSRRCRPCWPHCWTGRRFARRCRGGNGGGACAARHVSRALAGGAAALVMALFCELEHRERQSEAAGPGPGPGTPPGSYGRQLLAGNWAYLCPETLEPTQKGSRDEIGPLCEGD</sequence>
<dbReference type="AlphaFoldDB" id="A0AAD6UWC0"/>
<feature type="region of interest" description="Disordered" evidence="1">
    <location>
        <begin position="390"/>
        <end position="410"/>
    </location>
</feature>
<gene>
    <name evidence="2" type="ORF">GGX14DRAFT_587405</name>
</gene>
<organism evidence="2 3">
    <name type="scientific">Mycena pura</name>
    <dbReference type="NCBI Taxonomy" id="153505"/>
    <lineage>
        <taxon>Eukaryota</taxon>
        <taxon>Fungi</taxon>
        <taxon>Dikarya</taxon>
        <taxon>Basidiomycota</taxon>
        <taxon>Agaricomycotina</taxon>
        <taxon>Agaricomycetes</taxon>
        <taxon>Agaricomycetidae</taxon>
        <taxon>Agaricales</taxon>
        <taxon>Marasmiineae</taxon>
        <taxon>Mycenaceae</taxon>
        <taxon>Mycena</taxon>
    </lineage>
</organism>
<feature type="compositionally biased region" description="Low complexity" evidence="1">
    <location>
        <begin position="30"/>
        <end position="39"/>
    </location>
</feature>
<dbReference type="EMBL" id="JARJCW010000103">
    <property type="protein sequence ID" value="KAJ7193948.1"/>
    <property type="molecule type" value="Genomic_DNA"/>
</dbReference>